<keyword evidence="5" id="KW-0548">Nucleotidyltransferase</keyword>
<feature type="compositionally biased region" description="Basic and acidic residues" evidence="18">
    <location>
        <begin position="254"/>
        <end position="275"/>
    </location>
</feature>
<dbReference type="Pfam" id="PF02407">
    <property type="entry name" value="Viral_Rep"/>
    <property type="match status" value="1"/>
</dbReference>
<dbReference type="InterPro" id="IPR027417">
    <property type="entry name" value="P-loop_NTPase"/>
</dbReference>
<evidence type="ECO:0000256" key="10">
    <source>
        <dbReference type="ARBA" id="ARBA00022759"/>
    </source>
</evidence>
<evidence type="ECO:0000256" key="5">
    <source>
        <dbReference type="ARBA" id="ARBA00022695"/>
    </source>
</evidence>
<feature type="domain" description="CRESS-DNA virus Rep endonuclease" evidence="19">
    <location>
        <begin position="164"/>
        <end position="269"/>
    </location>
</feature>
<evidence type="ECO:0000256" key="14">
    <source>
        <dbReference type="ARBA" id="ARBA00023268"/>
    </source>
</evidence>
<keyword evidence="9" id="KW-0547">Nucleotide-binding</keyword>
<dbReference type="GO" id="GO:0003724">
    <property type="term" value="F:RNA helicase activity"/>
    <property type="evidence" value="ECO:0007669"/>
    <property type="project" value="InterPro"/>
</dbReference>
<evidence type="ECO:0000313" key="20">
    <source>
        <dbReference type="EMBL" id="AOV86333.1"/>
    </source>
</evidence>
<name>A0A1D8MK76_9VIRU</name>
<keyword evidence="6" id="KW-0235">DNA replication</keyword>
<dbReference type="GO" id="GO:0046872">
    <property type="term" value="F:metal ion binding"/>
    <property type="evidence" value="ECO:0007669"/>
    <property type="project" value="UniProtKB-KW"/>
</dbReference>
<dbReference type="InterPro" id="IPR000605">
    <property type="entry name" value="Helicase_SF3_ssDNA/RNA_vir"/>
</dbReference>
<accession>A0A1D8MK76</accession>
<dbReference type="GO" id="GO:0016787">
    <property type="term" value="F:hydrolase activity"/>
    <property type="evidence" value="ECO:0007669"/>
    <property type="project" value="UniProtKB-KW"/>
</dbReference>
<evidence type="ECO:0000256" key="3">
    <source>
        <dbReference type="ARBA" id="ARBA00008545"/>
    </source>
</evidence>
<keyword evidence="8" id="KW-0479">Metal-binding</keyword>
<comment type="cofactor">
    <cofactor evidence="1">
        <name>Mn(2+)</name>
        <dbReference type="ChEBI" id="CHEBI:29035"/>
    </cofactor>
</comment>
<keyword evidence="7" id="KW-0540">Nuclease</keyword>
<keyword evidence="11" id="KW-0378">Hydrolase</keyword>
<evidence type="ECO:0000256" key="8">
    <source>
        <dbReference type="ARBA" id="ARBA00022723"/>
    </source>
</evidence>
<evidence type="ECO:0000256" key="4">
    <source>
        <dbReference type="ARBA" id="ARBA00022679"/>
    </source>
</evidence>
<dbReference type="GO" id="GO:0016779">
    <property type="term" value="F:nucleotidyltransferase activity"/>
    <property type="evidence" value="ECO:0007669"/>
    <property type="project" value="UniProtKB-KW"/>
</dbReference>
<dbReference type="EMBL" id="KX259454">
    <property type="protein sequence ID" value="AOV86333.1"/>
    <property type="molecule type" value="Genomic_DNA"/>
</dbReference>
<evidence type="ECO:0000256" key="12">
    <source>
        <dbReference type="ARBA" id="ARBA00023124"/>
    </source>
</evidence>
<dbReference type="GO" id="GO:0000166">
    <property type="term" value="F:nucleotide binding"/>
    <property type="evidence" value="ECO:0007669"/>
    <property type="project" value="UniProtKB-KW"/>
</dbReference>
<comment type="catalytic activity">
    <reaction evidence="17">
        <text>ATP + H2O = ADP + phosphate + H(+)</text>
        <dbReference type="Rhea" id="RHEA:13065"/>
        <dbReference type="ChEBI" id="CHEBI:15377"/>
        <dbReference type="ChEBI" id="CHEBI:15378"/>
        <dbReference type="ChEBI" id="CHEBI:30616"/>
        <dbReference type="ChEBI" id="CHEBI:43474"/>
        <dbReference type="ChEBI" id="CHEBI:456216"/>
    </reaction>
</comment>
<keyword evidence="14" id="KW-0511">Multifunctional enzyme</keyword>
<evidence type="ECO:0000256" key="15">
    <source>
        <dbReference type="ARBA" id="ARBA00030754"/>
    </source>
</evidence>
<keyword evidence="10" id="KW-0255">Endonuclease</keyword>
<evidence type="ECO:0000259" key="19">
    <source>
        <dbReference type="PROSITE" id="PS52020"/>
    </source>
</evidence>
<evidence type="ECO:0000256" key="6">
    <source>
        <dbReference type="ARBA" id="ARBA00022705"/>
    </source>
</evidence>
<evidence type="ECO:0000256" key="1">
    <source>
        <dbReference type="ARBA" id="ARBA00001936"/>
    </source>
</evidence>
<dbReference type="InterPro" id="IPR049912">
    <property type="entry name" value="CRESS_DNA_REP"/>
</dbReference>
<dbReference type="Pfam" id="PF00910">
    <property type="entry name" value="RNA_helicase"/>
    <property type="match status" value="1"/>
</dbReference>
<keyword evidence="13" id="KW-0238">DNA-binding</keyword>
<dbReference type="PROSITE" id="PS52020">
    <property type="entry name" value="CRESS_DNA_REP"/>
    <property type="match status" value="1"/>
</dbReference>
<evidence type="ECO:0000256" key="2">
    <source>
        <dbReference type="ARBA" id="ARBA00004147"/>
    </source>
</evidence>
<evidence type="ECO:0000256" key="7">
    <source>
        <dbReference type="ARBA" id="ARBA00022722"/>
    </source>
</evidence>
<keyword evidence="12" id="KW-0190">Covalent protein-DNA linkage</keyword>
<evidence type="ECO:0000256" key="16">
    <source>
        <dbReference type="ARBA" id="ARBA00032243"/>
    </source>
</evidence>
<proteinExistence type="inferred from homology"/>
<feature type="region of interest" description="Disordered" evidence="18">
    <location>
        <begin position="133"/>
        <end position="161"/>
    </location>
</feature>
<reference evidence="20" key="1">
    <citation type="submission" date="2016-05" db="EMBL/GenBank/DDBJ databases">
        <title>Viral Hybridization Blurs Taxonomic Lines in a Wastewater Treatment Plant.</title>
        <authorList>
            <person name="Pearson V.M.M."/>
            <person name="Caudle S.B."/>
            <person name="Rokyta D.R."/>
        </authorList>
    </citation>
    <scope>NUCLEOTIDE SEQUENCE</scope>
    <source>
        <strain evidence="20">Wastewater_Circular_Virus_FL61</strain>
    </source>
</reference>
<comment type="similarity">
    <text evidence="3">Belongs to the nanoviruses/circoviruses replication-associated protein family.</text>
</comment>
<dbReference type="GO" id="GO:0006260">
    <property type="term" value="P:DNA replication"/>
    <property type="evidence" value="ECO:0007669"/>
    <property type="project" value="UniProtKB-KW"/>
</dbReference>
<evidence type="ECO:0000256" key="17">
    <source>
        <dbReference type="ARBA" id="ARBA00049360"/>
    </source>
</evidence>
<protein>
    <recommendedName>
        <fullName evidence="15">ATP-dependent helicase Rep</fullName>
    </recommendedName>
    <alternativeName>
        <fullName evidence="16">RepP</fullName>
    </alternativeName>
</protein>
<dbReference type="GO" id="GO:0003677">
    <property type="term" value="F:DNA binding"/>
    <property type="evidence" value="ECO:0007669"/>
    <property type="project" value="UniProtKB-KW"/>
</dbReference>
<dbReference type="GO" id="GO:0004519">
    <property type="term" value="F:endonuclease activity"/>
    <property type="evidence" value="ECO:0007669"/>
    <property type="project" value="UniProtKB-KW"/>
</dbReference>
<evidence type="ECO:0000256" key="9">
    <source>
        <dbReference type="ARBA" id="ARBA00022741"/>
    </source>
</evidence>
<evidence type="ECO:0000256" key="18">
    <source>
        <dbReference type="SAM" id="MobiDB-lite"/>
    </source>
</evidence>
<dbReference type="Gene3D" id="3.40.1310.20">
    <property type="match status" value="1"/>
</dbReference>
<keyword evidence="4" id="KW-0808">Transferase</keyword>
<evidence type="ECO:0000256" key="11">
    <source>
        <dbReference type="ARBA" id="ARBA00022801"/>
    </source>
</evidence>
<comment type="subcellular location">
    <subcellularLocation>
        <location evidence="2">Host nucleus</location>
    </subcellularLocation>
</comment>
<dbReference type="SUPFAM" id="SSF52540">
    <property type="entry name" value="P-loop containing nucleoside triphosphate hydrolases"/>
    <property type="match status" value="1"/>
</dbReference>
<dbReference type="GO" id="GO:0003723">
    <property type="term" value="F:RNA binding"/>
    <property type="evidence" value="ECO:0007669"/>
    <property type="project" value="InterPro"/>
</dbReference>
<feature type="region of interest" description="Disordered" evidence="18">
    <location>
        <begin position="251"/>
        <end position="275"/>
    </location>
</feature>
<organism evidence="20">
    <name type="scientific">uncultured virus</name>
    <dbReference type="NCBI Taxonomy" id="340016"/>
    <lineage>
        <taxon>Viruses</taxon>
        <taxon>environmental samples</taxon>
    </lineage>
</organism>
<evidence type="ECO:0000256" key="13">
    <source>
        <dbReference type="ARBA" id="ARBA00023125"/>
    </source>
</evidence>
<sequence>MPFAGTKLRGYSITPQLLFNLCPHINFETLRAEGAEKIFSANLRRVVVIRHCAELALSVVAIVTNAKLSARVHPGSLPTGSAYVYIDVYRDVPCSGTSIAHKVKTLDAFECSVRMSSLQAELRELESPAPALPSVRARKRRAEAQSSDEEALPLPEPEDHPVGKGRARNYCFTVNAEPKRFYNHWKTCDLPTLVQYIVYQKEVAPKTGHLHIQGYVQLTKPLSKKQVQVLLRSNAHLEAAKGTAAQNKAYCTKSESRLDGTDPVERGNPKEQGRRTDLEALAQRVVTEGRVSQEMIKDHPAVYVRNYRGLQALAQKIAPPAGRGCPKVIYMVGSPGCGKSRLAHLMFPGAYSCTDQKEAWFDGYTNESSVIFDDFEGNFNLRSMLKLLDYYPLQLPVKGGFVPIVADTFVFTSNIDPSACYCGNEAWMRRLKQFGEIWDAEKVQRLLHDRLSIAPLPLRRSNAASVIDLTREAACAHGNQEDSCPTCRE</sequence>
<dbReference type="GO" id="GO:0042025">
    <property type="term" value="C:host cell nucleus"/>
    <property type="evidence" value="ECO:0007669"/>
    <property type="project" value="UniProtKB-SubCell"/>
</dbReference>